<dbReference type="PRINTS" id="PR00122">
    <property type="entry name" value="VACATPASE"/>
</dbReference>
<evidence type="ECO:0000256" key="4">
    <source>
        <dbReference type="ARBA" id="ARBA00022692"/>
    </source>
</evidence>
<name>A0A645D2D1_9ZZZZ</name>
<proteinExistence type="inferred from homology"/>
<comment type="caution">
    <text evidence="10">The sequence shown here is derived from an EMBL/GenBank/DDBJ whole genome shotgun (WGS) entry which is preliminary data.</text>
</comment>
<dbReference type="Pfam" id="PF00137">
    <property type="entry name" value="ATP-synt_C"/>
    <property type="match status" value="1"/>
</dbReference>
<dbReference type="GO" id="GO:0033179">
    <property type="term" value="C:proton-transporting V-type ATPase, V0 domain"/>
    <property type="evidence" value="ECO:0007669"/>
    <property type="project" value="InterPro"/>
</dbReference>
<keyword evidence="4 8" id="KW-0812">Transmembrane</keyword>
<sequence>MAPANDWKPIGAALSTGLSCIGAGIAVASAASASLGALSENPKIMGKALIFVALAEGIALYGVIISILIMNA</sequence>
<evidence type="ECO:0000256" key="5">
    <source>
        <dbReference type="ARBA" id="ARBA00022989"/>
    </source>
</evidence>
<feature type="domain" description="V-ATPase proteolipid subunit C-like" evidence="9">
    <location>
        <begin position="10"/>
        <end position="69"/>
    </location>
</feature>
<keyword evidence="5 8" id="KW-1133">Transmembrane helix</keyword>
<evidence type="ECO:0000256" key="1">
    <source>
        <dbReference type="ARBA" id="ARBA00004141"/>
    </source>
</evidence>
<dbReference type="EMBL" id="VSSQ01032145">
    <property type="protein sequence ID" value="MPM83321.1"/>
    <property type="molecule type" value="Genomic_DNA"/>
</dbReference>
<keyword evidence="7 8" id="KW-0472">Membrane</keyword>
<evidence type="ECO:0000313" key="10">
    <source>
        <dbReference type="EMBL" id="MPM83321.1"/>
    </source>
</evidence>
<protein>
    <submittedName>
        <fullName evidence="10">ATP synthase subunit c</fullName>
    </submittedName>
</protein>
<accession>A0A645D2D1</accession>
<evidence type="ECO:0000259" key="9">
    <source>
        <dbReference type="Pfam" id="PF00137"/>
    </source>
</evidence>
<dbReference type="InterPro" id="IPR002379">
    <property type="entry name" value="ATPase_proteolipid_c-like_dom"/>
</dbReference>
<dbReference type="AlphaFoldDB" id="A0A645D2D1"/>
<dbReference type="InterPro" id="IPR035921">
    <property type="entry name" value="F/V-ATP_Csub_sf"/>
</dbReference>
<dbReference type="InterPro" id="IPR000245">
    <property type="entry name" value="ATPase_proteolipid_csu"/>
</dbReference>
<dbReference type="CDD" id="cd18120">
    <property type="entry name" value="ATP-synt_Vo_Ao_c"/>
    <property type="match status" value="1"/>
</dbReference>
<comment type="subcellular location">
    <subcellularLocation>
        <location evidence="1">Membrane</location>
        <topology evidence="1">Multi-pass membrane protein</topology>
    </subcellularLocation>
</comment>
<comment type="similarity">
    <text evidence="2">Belongs to the V-ATPase proteolipid subunit family.</text>
</comment>
<organism evidence="10">
    <name type="scientific">bioreactor metagenome</name>
    <dbReference type="NCBI Taxonomy" id="1076179"/>
    <lineage>
        <taxon>unclassified sequences</taxon>
        <taxon>metagenomes</taxon>
        <taxon>ecological metagenomes</taxon>
    </lineage>
</organism>
<evidence type="ECO:0000256" key="8">
    <source>
        <dbReference type="SAM" id="Phobius"/>
    </source>
</evidence>
<evidence type="ECO:0000256" key="2">
    <source>
        <dbReference type="ARBA" id="ARBA00007296"/>
    </source>
</evidence>
<evidence type="ECO:0000256" key="3">
    <source>
        <dbReference type="ARBA" id="ARBA00022448"/>
    </source>
</evidence>
<keyword evidence="3" id="KW-0813">Transport</keyword>
<keyword evidence="6" id="KW-0406">Ion transport</keyword>
<dbReference type="Gene3D" id="1.20.120.610">
    <property type="entry name" value="lithium bound rotor ring of v- atpase"/>
    <property type="match status" value="1"/>
</dbReference>
<dbReference type="SUPFAM" id="SSF81333">
    <property type="entry name" value="F1F0 ATP synthase subunit C"/>
    <property type="match status" value="1"/>
</dbReference>
<feature type="transmembrane region" description="Helical" evidence="8">
    <location>
        <begin position="49"/>
        <end position="70"/>
    </location>
</feature>
<dbReference type="GO" id="GO:0046961">
    <property type="term" value="F:proton-transporting ATPase activity, rotational mechanism"/>
    <property type="evidence" value="ECO:0007669"/>
    <property type="project" value="InterPro"/>
</dbReference>
<evidence type="ECO:0000256" key="6">
    <source>
        <dbReference type="ARBA" id="ARBA00023065"/>
    </source>
</evidence>
<gene>
    <name evidence="10" type="primary">atpH_31</name>
    <name evidence="10" type="ORF">SDC9_130385</name>
</gene>
<reference evidence="10" key="1">
    <citation type="submission" date="2019-08" db="EMBL/GenBank/DDBJ databases">
        <authorList>
            <person name="Kucharzyk K."/>
            <person name="Murdoch R.W."/>
            <person name="Higgins S."/>
            <person name="Loffler F."/>
        </authorList>
    </citation>
    <scope>NUCLEOTIDE SEQUENCE</scope>
</reference>
<evidence type="ECO:0000256" key="7">
    <source>
        <dbReference type="ARBA" id="ARBA00023136"/>
    </source>
</evidence>